<comment type="caution">
    <text evidence="1">The sequence shown here is derived from an EMBL/GenBank/DDBJ whole genome shotgun (WGS) entry which is preliminary data.</text>
</comment>
<keyword evidence="2" id="KW-1185">Reference proteome</keyword>
<proteinExistence type="predicted"/>
<organism evidence="1 2">
    <name type="scientific">Pleurodeles waltl</name>
    <name type="common">Iberian ribbed newt</name>
    <dbReference type="NCBI Taxonomy" id="8319"/>
    <lineage>
        <taxon>Eukaryota</taxon>
        <taxon>Metazoa</taxon>
        <taxon>Chordata</taxon>
        <taxon>Craniata</taxon>
        <taxon>Vertebrata</taxon>
        <taxon>Euteleostomi</taxon>
        <taxon>Amphibia</taxon>
        <taxon>Batrachia</taxon>
        <taxon>Caudata</taxon>
        <taxon>Salamandroidea</taxon>
        <taxon>Salamandridae</taxon>
        <taxon>Pleurodelinae</taxon>
        <taxon>Pleurodeles</taxon>
    </lineage>
</organism>
<protein>
    <submittedName>
        <fullName evidence="1">Uncharacterized protein</fullName>
    </submittedName>
</protein>
<dbReference type="Proteomes" id="UP001066276">
    <property type="component" value="Chromosome 2_1"/>
</dbReference>
<name>A0AAV7VVJ2_PLEWA</name>
<dbReference type="AlphaFoldDB" id="A0AAV7VVJ2"/>
<sequence length="135" mass="14332">MRAYATWQRGGVSEGAKTRRSGGALGAVLLLLTASREPRITGSGETQPPVSLTLCTEPTPELTSQRHLPRLPQVANLAAPALPCLWAWCHGLPAAPSTIRHPLPVGLFLGGTLLPNLCQPCAAIQLFPPRAQEGW</sequence>
<evidence type="ECO:0000313" key="1">
    <source>
        <dbReference type="EMBL" id="KAJ1204368.1"/>
    </source>
</evidence>
<evidence type="ECO:0000313" key="2">
    <source>
        <dbReference type="Proteomes" id="UP001066276"/>
    </source>
</evidence>
<accession>A0AAV7VVJ2</accession>
<dbReference type="EMBL" id="JANPWB010000003">
    <property type="protein sequence ID" value="KAJ1204368.1"/>
    <property type="molecule type" value="Genomic_DNA"/>
</dbReference>
<gene>
    <name evidence="1" type="ORF">NDU88_008146</name>
</gene>
<reference evidence="1" key="1">
    <citation type="journal article" date="2022" name="bioRxiv">
        <title>Sequencing and chromosome-scale assembly of the giantPleurodeles waltlgenome.</title>
        <authorList>
            <person name="Brown T."/>
            <person name="Elewa A."/>
            <person name="Iarovenko S."/>
            <person name="Subramanian E."/>
            <person name="Araus A.J."/>
            <person name="Petzold A."/>
            <person name="Susuki M."/>
            <person name="Suzuki K.-i.T."/>
            <person name="Hayashi T."/>
            <person name="Toyoda A."/>
            <person name="Oliveira C."/>
            <person name="Osipova E."/>
            <person name="Leigh N.D."/>
            <person name="Simon A."/>
            <person name="Yun M.H."/>
        </authorList>
    </citation>
    <scope>NUCLEOTIDE SEQUENCE</scope>
    <source>
        <strain evidence="1">20211129_DDA</strain>
        <tissue evidence="1">Liver</tissue>
    </source>
</reference>